<dbReference type="PROSITE" id="PS50082">
    <property type="entry name" value="WD_REPEATS_2"/>
    <property type="match status" value="2"/>
</dbReference>
<dbReference type="Proteomes" id="UP000078348">
    <property type="component" value="Unassembled WGS sequence"/>
</dbReference>
<dbReference type="Gene3D" id="2.130.10.10">
    <property type="entry name" value="YVTN repeat-like/Quinoprotein amine dehydrogenase"/>
    <property type="match status" value="2"/>
</dbReference>
<keyword evidence="2" id="KW-0677">Repeat</keyword>
<dbReference type="AlphaFoldDB" id="A0A196SCD6"/>
<reference evidence="6 7" key="1">
    <citation type="submission" date="2016-05" db="EMBL/GenBank/DDBJ databases">
        <title>Nuclear genome of Blastocystis sp. subtype 1 NandII.</title>
        <authorList>
            <person name="Gentekaki E."/>
            <person name="Curtis B."/>
            <person name="Stairs C."/>
            <person name="Eme L."/>
            <person name="Herman E."/>
            <person name="Klimes V."/>
            <person name="Arias M.C."/>
            <person name="Elias M."/>
            <person name="Hilliou F."/>
            <person name="Klute M."/>
            <person name="Malik S.-B."/>
            <person name="Pightling A."/>
            <person name="Rachubinski R."/>
            <person name="Salas D."/>
            <person name="Schlacht A."/>
            <person name="Suga H."/>
            <person name="Archibald J."/>
            <person name="Ball S.G."/>
            <person name="Clark G."/>
            <person name="Dacks J."/>
            <person name="Van Der Giezen M."/>
            <person name="Tsaousis A."/>
            <person name="Roger A."/>
        </authorList>
    </citation>
    <scope>NUCLEOTIDE SEQUENCE [LARGE SCALE GENOMIC DNA]</scope>
    <source>
        <strain evidence="7">ATCC 50177 / NandII</strain>
    </source>
</reference>
<accession>A0A196SCD6</accession>
<comment type="caution">
    <text evidence="6">The sequence shown here is derived from an EMBL/GenBank/DDBJ whole genome shotgun (WGS) entry which is preliminary data.</text>
</comment>
<dbReference type="Gene3D" id="4.10.60.10">
    <property type="entry name" value="Zinc finger, CCHC-type"/>
    <property type="match status" value="2"/>
</dbReference>
<dbReference type="PROSITE" id="PS00678">
    <property type="entry name" value="WD_REPEATS_1"/>
    <property type="match status" value="1"/>
</dbReference>
<feature type="repeat" description="WD" evidence="4">
    <location>
        <begin position="348"/>
        <end position="380"/>
    </location>
</feature>
<dbReference type="GO" id="GO:0008270">
    <property type="term" value="F:zinc ion binding"/>
    <property type="evidence" value="ECO:0007669"/>
    <property type="project" value="UniProtKB-KW"/>
</dbReference>
<evidence type="ECO:0000256" key="3">
    <source>
        <dbReference type="PROSITE-ProRule" id="PRU00047"/>
    </source>
</evidence>
<sequence length="567" mass="64884">MRRWSNRDSDTDNVKNAFCDGNKGIVNFLRYQHVPRSFKRMNEYLPNHLYYDNETTPFDMKTIAASNICNRFVLKRNMHFKGLTDRNQRRIERRKADGANAVVWMPDNDYVITAWSNGAVVKWNGVTYTYSSQKNVSNFSINCMKLSHFGNYLIAADDQGNVYCLSSKLDEQSTPKDEKDNILDCAISANDNFVITGGTGKTLKVWSINESDMDFSHILGEHNQTVTTICSSNVGSLVLSGSEDTYVKVWDLRERRFVKRIASHTEKVNRVVLCPTNENYFISLGADKDVKLFDTRTFCCVNSFRGHNYSVTAAAFLPADGSLFTTCDFNGCINYWSLYQSLPLYTVNHAHMKCINDIAFNPSSLGMVTVGDDALVKFWQRNRPGDREEVLGNNFANFRIPLNGVYDYGAKKPFSLSRRIPFFGEIEDNSVTSINLPAVMANQREESFEERQENLKEFREDDKDAPPRNYICVKCDRNGHWAHNCPLQAQGRNAYVCNKCHGNHFVDVCPYRANVSSNYECRFCGGTGHFVDDCPRKLRNRKKIVTAQMRYNDLIRVQEGERAVNEK</sequence>
<dbReference type="SMART" id="SM00343">
    <property type="entry name" value="ZnF_C2HC"/>
    <property type="match status" value="2"/>
</dbReference>
<dbReference type="InterPro" id="IPR045245">
    <property type="entry name" value="Pfs2-like"/>
</dbReference>
<gene>
    <name evidence="6" type="ORF">AV274_4337</name>
</gene>
<dbReference type="SUPFAM" id="SSF57756">
    <property type="entry name" value="Retrovirus zinc finger-like domains"/>
    <property type="match status" value="2"/>
</dbReference>
<dbReference type="STRING" id="478820.A0A196SCD6"/>
<dbReference type="GO" id="GO:0003676">
    <property type="term" value="F:nucleic acid binding"/>
    <property type="evidence" value="ECO:0007669"/>
    <property type="project" value="InterPro"/>
</dbReference>
<dbReference type="InterPro" id="IPR036875">
    <property type="entry name" value="Znf_CCHC_sf"/>
</dbReference>
<feature type="domain" description="CCHC-type" evidence="5">
    <location>
        <begin position="521"/>
        <end position="536"/>
    </location>
</feature>
<organism evidence="6 7">
    <name type="scientific">Blastocystis sp. subtype 1 (strain ATCC 50177 / NandII)</name>
    <dbReference type="NCBI Taxonomy" id="478820"/>
    <lineage>
        <taxon>Eukaryota</taxon>
        <taxon>Sar</taxon>
        <taxon>Stramenopiles</taxon>
        <taxon>Bigyra</taxon>
        <taxon>Opalozoa</taxon>
        <taxon>Opalinata</taxon>
        <taxon>Blastocystidae</taxon>
        <taxon>Blastocystis</taxon>
    </lineage>
</organism>
<evidence type="ECO:0000259" key="5">
    <source>
        <dbReference type="PROSITE" id="PS50158"/>
    </source>
</evidence>
<keyword evidence="7" id="KW-1185">Reference proteome</keyword>
<proteinExistence type="predicted"/>
<dbReference type="GO" id="GO:0005847">
    <property type="term" value="C:mRNA cleavage and polyadenylation specificity factor complex"/>
    <property type="evidence" value="ECO:0007669"/>
    <property type="project" value="TreeGrafter"/>
</dbReference>
<dbReference type="InterPro" id="IPR001878">
    <property type="entry name" value="Znf_CCHC"/>
</dbReference>
<evidence type="ECO:0000313" key="7">
    <source>
        <dbReference type="Proteomes" id="UP000078348"/>
    </source>
</evidence>
<feature type="domain" description="CCHC-type" evidence="5">
    <location>
        <begin position="472"/>
        <end position="486"/>
    </location>
</feature>
<dbReference type="SUPFAM" id="SSF50978">
    <property type="entry name" value="WD40 repeat-like"/>
    <property type="match status" value="1"/>
</dbReference>
<dbReference type="OrthoDB" id="16717at2759"/>
<dbReference type="Pfam" id="PF00098">
    <property type="entry name" value="zf-CCHC"/>
    <property type="match status" value="1"/>
</dbReference>
<keyword evidence="3" id="KW-0479">Metal-binding</keyword>
<dbReference type="CDD" id="cd00200">
    <property type="entry name" value="WD40"/>
    <property type="match status" value="1"/>
</dbReference>
<evidence type="ECO:0000313" key="6">
    <source>
        <dbReference type="EMBL" id="OAO13991.1"/>
    </source>
</evidence>
<dbReference type="PROSITE" id="PS50294">
    <property type="entry name" value="WD_REPEATS_REGION"/>
    <property type="match status" value="1"/>
</dbReference>
<feature type="repeat" description="WD" evidence="4">
    <location>
        <begin position="219"/>
        <end position="260"/>
    </location>
</feature>
<dbReference type="InterPro" id="IPR001680">
    <property type="entry name" value="WD40_rpt"/>
</dbReference>
<dbReference type="EMBL" id="LXWW01000305">
    <property type="protein sequence ID" value="OAO13991.1"/>
    <property type="molecule type" value="Genomic_DNA"/>
</dbReference>
<dbReference type="PROSITE" id="PS50158">
    <property type="entry name" value="ZF_CCHC"/>
    <property type="match status" value="2"/>
</dbReference>
<dbReference type="InterPro" id="IPR015943">
    <property type="entry name" value="WD40/YVTN_repeat-like_dom_sf"/>
</dbReference>
<evidence type="ECO:0000256" key="4">
    <source>
        <dbReference type="PROSITE-ProRule" id="PRU00221"/>
    </source>
</evidence>
<dbReference type="PANTHER" id="PTHR22836:SF0">
    <property type="entry name" value="PRE-MRNA 3' END PROCESSING PROTEIN WDR33"/>
    <property type="match status" value="1"/>
</dbReference>
<dbReference type="Pfam" id="PF00400">
    <property type="entry name" value="WD40"/>
    <property type="match status" value="4"/>
</dbReference>
<dbReference type="InterPro" id="IPR019775">
    <property type="entry name" value="WD40_repeat_CS"/>
</dbReference>
<name>A0A196SCD6_BLAHN</name>
<dbReference type="GO" id="GO:0031124">
    <property type="term" value="P:mRNA 3'-end processing"/>
    <property type="evidence" value="ECO:0007669"/>
    <property type="project" value="InterPro"/>
</dbReference>
<evidence type="ECO:0000256" key="2">
    <source>
        <dbReference type="ARBA" id="ARBA00022737"/>
    </source>
</evidence>
<keyword evidence="1 4" id="KW-0853">WD repeat</keyword>
<dbReference type="InterPro" id="IPR036322">
    <property type="entry name" value="WD40_repeat_dom_sf"/>
</dbReference>
<dbReference type="PANTHER" id="PTHR22836">
    <property type="entry name" value="WD40 REPEAT PROTEIN"/>
    <property type="match status" value="1"/>
</dbReference>
<dbReference type="SMART" id="SM00320">
    <property type="entry name" value="WD40"/>
    <property type="match status" value="7"/>
</dbReference>
<keyword evidence="3" id="KW-0862">Zinc</keyword>
<keyword evidence="3" id="KW-0863">Zinc-finger</keyword>
<evidence type="ECO:0000256" key="1">
    <source>
        <dbReference type="ARBA" id="ARBA00022574"/>
    </source>
</evidence>
<protein>
    <submittedName>
        <fullName evidence="6">Polyadenylation factor I subunit 2 Pfs2p</fullName>
    </submittedName>
</protein>